<evidence type="ECO:0000256" key="1">
    <source>
        <dbReference type="ARBA" id="ARBA00004120"/>
    </source>
</evidence>
<evidence type="ECO:0000256" key="9">
    <source>
        <dbReference type="ARBA" id="ARBA00023273"/>
    </source>
</evidence>
<proteinExistence type="inferred from homology"/>
<name>A0A7R8ZKM4_9CRUS</name>
<keyword evidence="8" id="KW-0206">Cytoskeleton</keyword>
<dbReference type="GO" id="GO:0060271">
    <property type="term" value="P:cilium assembly"/>
    <property type="evidence" value="ECO:0007669"/>
    <property type="project" value="TreeGrafter"/>
</dbReference>
<organism evidence="11">
    <name type="scientific">Cyprideis torosa</name>
    <dbReference type="NCBI Taxonomy" id="163714"/>
    <lineage>
        <taxon>Eukaryota</taxon>
        <taxon>Metazoa</taxon>
        <taxon>Ecdysozoa</taxon>
        <taxon>Arthropoda</taxon>
        <taxon>Crustacea</taxon>
        <taxon>Oligostraca</taxon>
        <taxon>Ostracoda</taxon>
        <taxon>Podocopa</taxon>
        <taxon>Podocopida</taxon>
        <taxon>Cytherocopina</taxon>
        <taxon>Cytheroidea</taxon>
        <taxon>Cytherideidae</taxon>
        <taxon>Cyprideis</taxon>
    </lineage>
</organism>
<gene>
    <name evidence="11" type="ORF">CTOB1V02_LOCUS6028</name>
</gene>
<comment type="similarity">
    <text evidence="10">Belongs to the CEP41 family.</text>
</comment>
<dbReference type="PROSITE" id="PS50206">
    <property type="entry name" value="RHODANESE_3"/>
    <property type="match status" value="1"/>
</dbReference>
<dbReference type="InterPro" id="IPR051889">
    <property type="entry name" value="CEP41"/>
</dbReference>
<dbReference type="PANTHER" id="PTHR44390:SF1">
    <property type="entry name" value="CENTROSOMAL PROTEIN OF 41 KDA"/>
    <property type="match status" value="1"/>
</dbReference>
<comment type="subcellular location">
    <subcellularLocation>
        <location evidence="1">Cytoplasm</location>
        <location evidence="1">Cytoskeleton</location>
        <location evidence="1">Cilium basal body</location>
    </subcellularLocation>
    <subcellularLocation>
        <location evidence="2">Cytoplasm</location>
        <location evidence="2">Cytoskeleton</location>
        <location evidence="2">Microtubule organizing center</location>
        <location evidence="2">Centrosome</location>
    </subcellularLocation>
</comment>
<dbReference type="GO" id="GO:0036064">
    <property type="term" value="C:ciliary basal body"/>
    <property type="evidence" value="ECO:0007669"/>
    <property type="project" value="TreeGrafter"/>
</dbReference>
<dbReference type="AlphaFoldDB" id="A0A7R8ZKM4"/>
<dbReference type="PANTHER" id="PTHR44390">
    <property type="entry name" value="CENTROSOMAL PROTEIN OF 41 KDA"/>
    <property type="match status" value="1"/>
</dbReference>
<accession>A0A7R8ZKM4</accession>
<evidence type="ECO:0000256" key="6">
    <source>
        <dbReference type="ARBA" id="ARBA00022927"/>
    </source>
</evidence>
<keyword evidence="4" id="KW-0963">Cytoplasm</keyword>
<dbReference type="GO" id="GO:0015031">
    <property type="term" value="P:protein transport"/>
    <property type="evidence" value="ECO:0007669"/>
    <property type="project" value="UniProtKB-KW"/>
</dbReference>
<dbReference type="SUPFAM" id="SSF52821">
    <property type="entry name" value="Rhodanese/Cell cycle control phosphatase"/>
    <property type="match status" value="1"/>
</dbReference>
<keyword evidence="7" id="KW-0969">Cilium</keyword>
<dbReference type="SMART" id="SM00450">
    <property type="entry name" value="RHOD"/>
    <property type="match status" value="1"/>
</dbReference>
<evidence type="ECO:0000256" key="4">
    <source>
        <dbReference type="ARBA" id="ARBA00022490"/>
    </source>
</evidence>
<evidence type="ECO:0000256" key="7">
    <source>
        <dbReference type="ARBA" id="ARBA00023069"/>
    </source>
</evidence>
<dbReference type="Gene3D" id="3.40.250.10">
    <property type="entry name" value="Rhodanese-like domain"/>
    <property type="match status" value="1"/>
</dbReference>
<dbReference type="CDD" id="cd00158">
    <property type="entry name" value="RHOD"/>
    <property type="match status" value="1"/>
</dbReference>
<sequence length="231" mass="26018">MIFGMPSSKYHNIRPVIDSGYNTRKQLENLESLAKYFKIRADETFKRIGVNALVALLIEVAELERFRAPDSSEATAVQPAPVRLERGSSANREDRALAGANSNTLGEESKMATLLRGVTAIDAKIQKREAALLRSPFSRRPYILLDVRERDDYQKLHIKTSLSLPGSRLSRSMWDEDRLLTSFKNVPDKVIILYDDDEIHSARAASVLVQRGFENCFILSGGMSLARKTLY</sequence>
<evidence type="ECO:0000313" key="11">
    <source>
        <dbReference type="EMBL" id="CAD7228139.1"/>
    </source>
</evidence>
<dbReference type="GO" id="GO:0005813">
    <property type="term" value="C:centrosome"/>
    <property type="evidence" value="ECO:0007669"/>
    <property type="project" value="UniProtKB-SubCell"/>
</dbReference>
<dbReference type="EMBL" id="OB661401">
    <property type="protein sequence ID" value="CAD7228139.1"/>
    <property type="molecule type" value="Genomic_DNA"/>
</dbReference>
<reference evidence="11" key="1">
    <citation type="submission" date="2020-11" db="EMBL/GenBank/DDBJ databases">
        <authorList>
            <person name="Tran Van P."/>
        </authorList>
    </citation>
    <scope>NUCLEOTIDE SEQUENCE</scope>
</reference>
<dbReference type="Pfam" id="PF00581">
    <property type="entry name" value="Rhodanese"/>
    <property type="match status" value="1"/>
</dbReference>
<dbReference type="InterPro" id="IPR036873">
    <property type="entry name" value="Rhodanese-like_dom_sf"/>
</dbReference>
<protein>
    <submittedName>
        <fullName evidence="11">Uncharacterized protein</fullName>
    </submittedName>
</protein>
<evidence type="ECO:0000256" key="10">
    <source>
        <dbReference type="ARBA" id="ARBA00038465"/>
    </source>
</evidence>
<evidence type="ECO:0000256" key="3">
    <source>
        <dbReference type="ARBA" id="ARBA00022448"/>
    </source>
</evidence>
<keyword evidence="9" id="KW-0966">Cell projection</keyword>
<evidence type="ECO:0000256" key="2">
    <source>
        <dbReference type="ARBA" id="ARBA00004300"/>
    </source>
</evidence>
<dbReference type="InterPro" id="IPR001763">
    <property type="entry name" value="Rhodanese-like_dom"/>
</dbReference>
<dbReference type="OrthoDB" id="70250at2759"/>
<keyword evidence="5" id="KW-0970">Cilium biogenesis/degradation</keyword>
<evidence type="ECO:0000256" key="5">
    <source>
        <dbReference type="ARBA" id="ARBA00022794"/>
    </source>
</evidence>
<keyword evidence="6" id="KW-0653">Protein transport</keyword>
<keyword evidence="3" id="KW-0813">Transport</keyword>
<evidence type="ECO:0000256" key="8">
    <source>
        <dbReference type="ARBA" id="ARBA00023212"/>
    </source>
</evidence>